<dbReference type="Pfam" id="PF07730">
    <property type="entry name" value="HisKA_3"/>
    <property type="match status" value="1"/>
</dbReference>
<dbReference type="Gene3D" id="3.30.565.10">
    <property type="entry name" value="Histidine kinase-like ATPase, C-terminal domain"/>
    <property type="match status" value="1"/>
</dbReference>
<dbReference type="GO" id="GO:0005524">
    <property type="term" value="F:ATP binding"/>
    <property type="evidence" value="ECO:0007669"/>
    <property type="project" value="UniProtKB-KW"/>
</dbReference>
<feature type="repeat" description="TPR" evidence="9">
    <location>
        <begin position="175"/>
        <end position="208"/>
    </location>
</feature>
<dbReference type="SMART" id="SM00028">
    <property type="entry name" value="TPR"/>
    <property type="match status" value="3"/>
</dbReference>
<dbReference type="GO" id="GO:0000155">
    <property type="term" value="F:phosphorelay sensor kinase activity"/>
    <property type="evidence" value="ECO:0007669"/>
    <property type="project" value="InterPro"/>
</dbReference>
<reference evidence="13 14" key="1">
    <citation type="journal article" date="2018" name="Nat. Biotechnol.">
        <title>A standardized bacterial taxonomy based on genome phylogeny substantially revises the tree of life.</title>
        <authorList>
            <person name="Parks D.H."/>
            <person name="Chuvochina M."/>
            <person name="Waite D.W."/>
            <person name="Rinke C."/>
            <person name="Skarshewski A."/>
            <person name="Chaumeil P.A."/>
            <person name="Hugenholtz P."/>
        </authorList>
    </citation>
    <scope>NUCLEOTIDE SEQUENCE [LARGE SCALE GENOMIC DNA]</scope>
    <source>
        <strain evidence="13">UBA9359</strain>
    </source>
</reference>
<dbReference type="EMBL" id="DPMF01000447">
    <property type="protein sequence ID" value="HCV83263.1"/>
    <property type="molecule type" value="Genomic_DNA"/>
</dbReference>
<dbReference type="InterPro" id="IPR036890">
    <property type="entry name" value="HATPase_C_sf"/>
</dbReference>
<dbReference type="GO" id="GO:0046983">
    <property type="term" value="F:protein dimerization activity"/>
    <property type="evidence" value="ECO:0007669"/>
    <property type="project" value="InterPro"/>
</dbReference>
<evidence type="ECO:0000313" key="13">
    <source>
        <dbReference type="EMBL" id="HCV83263.1"/>
    </source>
</evidence>
<keyword evidence="9" id="KW-0802">TPR repeat</keyword>
<dbReference type="InterPro" id="IPR003594">
    <property type="entry name" value="HATPase_dom"/>
</dbReference>
<dbReference type="Pfam" id="PF02518">
    <property type="entry name" value="HATPase_c"/>
    <property type="match status" value="1"/>
</dbReference>
<evidence type="ECO:0000256" key="4">
    <source>
        <dbReference type="ARBA" id="ARBA00022679"/>
    </source>
</evidence>
<keyword evidence="4" id="KW-0808">Transferase</keyword>
<dbReference type="Gene3D" id="1.25.40.10">
    <property type="entry name" value="Tetratricopeptide repeat domain"/>
    <property type="match status" value="1"/>
</dbReference>
<evidence type="ECO:0000256" key="5">
    <source>
        <dbReference type="ARBA" id="ARBA00022741"/>
    </source>
</evidence>
<evidence type="ECO:0000259" key="11">
    <source>
        <dbReference type="Pfam" id="PF02518"/>
    </source>
</evidence>
<proteinExistence type="predicted"/>
<evidence type="ECO:0000256" key="9">
    <source>
        <dbReference type="PROSITE-ProRule" id="PRU00339"/>
    </source>
</evidence>
<dbReference type="PROSITE" id="PS50005">
    <property type="entry name" value="TPR"/>
    <property type="match status" value="2"/>
</dbReference>
<dbReference type="SUPFAM" id="SSF48452">
    <property type="entry name" value="TPR-like"/>
    <property type="match status" value="2"/>
</dbReference>
<keyword evidence="7" id="KW-0067">ATP-binding</keyword>
<keyword evidence="3" id="KW-0597">Phosphoprotein</keyword>
<dbReference type="SUPFAM" id="SSF55874">
    <property type="entry name" value="ATPase domain of HSP90 chaperone/DNA topoisomerase II/histidine kinase"/>
    <property type="match status" value="1"/>
</dbReference>
<evidence type="ECO:0000259" key="12">
    <source>
        <dbReference type="Pfam" id="PF07730"/>
    </source>
</evidence>
<evidence type="ECO:0000256" key="6">
    <source>
        <dbReference type="ARBA" id="ARBA00022777"/>
    </source>
</evidence>
<dbReference type="InterPro" id="IPR019734">
    <property type="entry name" value="TPR_rpt"/>
</dbReference>
<evidence type="ECO:0000256" key="8">
    <source>
        <dbReference type="ARBA" id="ARBA00023012"/>
    </source>
</evidence>
<evidence type="ECO:0000256" key="2">
    <source>
        <dbReference type="ARBA" id="ARBA00012438"/>
    </source>
</evidence>
<evidence type="ECO:0000256" key="10">
    <source>
        <dbReference type="SAM" id="Phobius"/>
    </source>
</evidence>
<keyword evidence="6" id="KW-0418">Kinase</keyword>
<dbReference type="GO" id="GO:0016020">
    <property type="term" value="C:membrane"/>
    <property type="evidence" value="ECO:0007669"/>
    <property type="project" value="InterPro"/>
</dbReference>
<evidence type="ECO:0000256" key="3">
    <source>
        <dbReference type="ARBA" id="ARBA00022553"/>
    </source>
</evidence>
<feature type="domain" description="Signal transduction histidine kinase subgroup 3 dimerisation and phosphoacceptor" evidence="12">
    <location>
        <begin position="455"/>
        <end position="515"/>
    </location>
</feature>
<organism evidence="13 14">
    <name type="scientific">Zunongwangia profunda</name>
    <dbReference type="NCBI Taxonomy" id="398743"/>
    <lineage>
        <taxon>Bacteria</taxon>
        <taxon>Pseudomonadati</taxon>
        <taxon>Bacteroidota</taxon>
        <taxon>Flavobacteriia</taxon>
        <taxon>Flavobacteriales</taxon>
        <taxon>Flavobacteriaceae</taxon>
        <taxon>Zunongwangia</taxon>
    </lineage>
</organism>
<feature type="repeat" description="TPR" evidence="9">
    <location>
        <begin position="215"/>
        <end position="248"/>
    </location>
</feature>
<keyword evidence="5" id="KW-0547">Nucleotide-binding</keyword>
<dbReference type="AlphaFoldDB" id="A0A3D5J5K6"/>
<keyword evidence="10" id="KW-0472">Membrane</keyword>
<dbReference type="CDD" id="cd16917">
    <property type="entry name" value="HATPase_UhpB-NarQ-NarX-like"/>
    <property type="match status" value="1"/>
</dbReference>
<accession>A0A3D5J5K6</accession>
<keyword evidence="10" id="KW-0812">Transmembrane</keyword>
<feature type="domain" description="Histidine kinase/HSP90-like ATPase" evidence="11">
    <location>
        <begin position="561"/>
        <end position="645"/>
    </location>
</feature>
<evidence type="ECO:0000313" key="14">
    <source>
        <dbReference type="Proteomes" id="UP000264330"/>
    </source>
</evidence>
<gene>
    <name evidence="13" type="ORF">DGQ38_19685</name>
</gene>
<protein>
    <recommendedName>
        <fullName evidence="2">histidine kinase</fullName>
        <ecNumber evidence="2">2.7.13.3</ecNumber>
    </recommendedName>
</protein>
<dbReference type="PANTHER" id="PTHR24421">
    <property type="entry name" value="NITRATE/NITRITE SENSOR PROTEIN NARX-RELATED"/>
    <property type="match status" value="1"/>
</dbReference>
<dbReference type="InterPro" id="IPR050482">
    <property type="entry name" value="Sensor_HK_TwoCompSys"/>
</dbReference>
<feature type="transmembrane region" description="Helical" evidence="10">
    <location>
        <begin position="397"/>
        <end position="417"/>
    </location>
</feature>
<evidence type="ECO:0000256" key="1">
    <source>
        <dbReference type="ARBA" id="ARBA00000085"/>
    </source>
</evidence>
<dbReference type="RefSeq" id="WP_274971640.1">
    <property type="nucleotide sequence ID" value="NZ_DEPI01000207.1"/>
</dbReference>
<dbReference type="InterPro" id="IPR011712">
    <property type="entry name" value="Sig_transdc_His_kin_sub3_dim/P"/>
</dbReference>
<comment type="caution">
    <text evidence="13">The sequence shown here is derived from an EMBL/GenBank/DDBJ whole genome shotgun (WGS) entry which is preliminary data.</text>
</comment>
<dbReference type="InterPro" id="IPR011990">
    <property type="entry name" value="TPR-like_helical_dom_sf"/>
</dbReference>
<sequence>MRIYNLFIIFILLLLNSCKQEQKANNDTSKFENGNIKELQTKKDFRISDTDSLKKEELLKLSYKYMRAQDSVQFFSVNKKARKLSEKLRDTNAIAASYWDLGQYYYKKDIRDSAYYYFNEAKKNYIKIGDQSNAARLLLNMSVIQKDFKDYTGSEVALTEAIQLLEPSKNHKQLYGAYNNLGILFKELEEFDRSLYYYNKALNYLQKVQTKNKFPSLWNNIGNVYLDKKDYKTAISYFNKGLNEDDSLRFKDPKIYSMLIDNRAFAQWRTADTSGVIEEYKSAFRIRKENDIKAGMTISQMRIAKYYLAKKDSSTALSYAKDARDLSIKIQANENYLSSLKLLSEIDVENALNYTQTYIQLNDSLQKEERAVRNKFARIRFETDEYISETKKLNQRVIRISIIAGIIIIIAILLYIIKDQRSKNKLIQQKQQANQEIYNLILAQQKYYEEGREREKLHLSRELHDGVLGKLFGLRLSLDILNEEDSRESKNNRKKYINEIATVAKEIRDISHKLSENNFVEVNFKVVLEELINQHKVYQFNINFEIDNTIDWNKISNNIKIHIYRILQEALANIYKHAKAHHVKISIFQKQHDLNVIIKDDGKGFDSNETAGIGVKNMKSRSKSIGAAFSIVSKINEGTTISVSVKI</sequence>
<dbReference type="Proteomes" id="UP000264330">
    <property type="component" value="Unassembled WGS sequence"/>
</dbReference>
<comment type="catalytic activity">
    <reaction evidence="1">
        <text>ATP + protein L-histidine = ADP + protein N-phospho-L-histidine.</text>
        <dbReference type="EC" id="2.7.13.3"/>
    </reaction>
</comment>
<dbReference type="Gene3D" id="1.20.5.1930">
    <property type="match status" value="1"/>
</dbReference>
<keyword evidence="8" id="KW-0902">Two-component regulatory system</keyword>
<evidence type="ECO:0000256" key="7">
    <source>
        <dbReference type="ARBA" id="ARBA00022840"/>
    </source>
</evidence>
<keyword evidence="10" id="KW-1133">Transmembrane helix</keyword>
<dbReference type="PANTHER" id="PTHR24421:SF10">
    <property type="entry name" value="NITRATE_NITRITE SENSOR PROTEIN NARQ"/>
    <property type="match status" value="1"/>
</dbReference>
<name>A0A3D5J5K6_9FLAO</name>
<dbReference type="EC" id="2.7.13.3" evidence="2"/>